<comment type="catalytic activity">
    <reaction evidence="11">
        <text>2 [molybdopterin-synthase sulfur-carrier protein]-C-terminal-Gly-aminoethanethioate + cyclic pyranopterin phosphate + H2O = molybdopterin + 2 [molybdopterin-synthase sulfur-carrier protein]-C-terminal Gly-Gly + 2 H(+)</text>
        <dbReference type="Rhea" id="RHEA:26333"/>
        <dbReference type="Rhea" id="RHEA-COMP:12202"/>
        <dbReference type="Rhea" id="RHEA-COMP:19907"/>
        <dbReference type="ChEBI" id="CHEBI:15377"/>
        <dbReference type="ChEBI" id="CHEBI:15378"/>
        <dbReference type="ChEBI" id="CHEBI:58698"/>
        <dbReference type="ChEBI" id="CHEBI:59648"/>
        <dbReference type="ChEBI" id="CHEBI:90778"/>
        <dbReference type="ChEBI" id="CHEBI:232372"/>
        <dbReference type="EC" id="2.8.1.12"/>
    </reaction>
</comment>
<dbReference type="SUPFAM" id="SSF54690">
    <property type="entry name" value="Molybdopterin synthase subunit MoaE"/>
    <property type="match status" value="1"/>
</dbReference>
<evidence type="ECO:0000256" key="1">
    <source>
        <dbReference type="ARBA" id="ARBA00005046"/>
    </source>
</evidence>
<dbReference type="AlphaFoldDB" id="A0A7K1SWW7"/>
<evidence type="ECO:0000256" key="4">
    <source>
        <dbReference type="ARBA" id="ARBA00013858"/>
    </source>
</evidence>
<dbReference type="InterPro" id="IPR003448">
    <property type="entry name" value="Mopterin_biosynth_MoaE"/>
</dbReference>
<evidence type="ECO:0000256" key="6">
    <source>
        <dbReference type="ARBA" id="ARBA00026066"/>
    </source>
</evidence>
<organism evidence="12 13">
    <name type="scientific">Mucilaginibacter arboris</name>
    <dbReference type="NCBI Taxonomy" id="2682090"/>
    <lineage>
        <taxon>Bacteria</taxon>
        <taxon>Pseudomonadati</taxon>
        <taxon>Bacteroidota</taxon>
        <taxon>Sphingobacteriia</taxon>
        <taxon>Sphingobacteriales</taxon>
        <taxon>Sphingobacteriaceae</taxon>
        <taxon>Mucilaginibacter</taxon>
    </lineage>
</organism>
<keyword evidence="5" id="KW-0501">Molybdenum cofactor biosynthesis</keyword>
<evidence type="ECO:0000313" key="12">
    <source>
        <dbReference type="EMBL" id="MVN21809.1"/>
    </source>
</evidence>
<comment type="similarity">
    <text evidence="2">Belongs to the MoaE family.</text>
</comment>
<evidence type="ECO:0000313" key="13">
    <source>
        <dbReference type="Proteomes" id="UP000462014"/>
    </source>
</evidence>
<gene>
    <name evidence="12" type="ORF">GO621_09690</name>
</gene>
<reference evidence="12 13" key="1">
    <citation type="submission" date="2019-12" db="EMBL/GenBank/DDBJ databases">
        <title>Mucilaginibacter sp. HMF7410 genome sequencing and assembly.</title>
        <authorList>
            <person name="Kang H."/>
            <person name="Cha I."/>
            <person name="Kim H."/>
            <person name="Joh K."/>
        </authorList>
    </citation>
    <scope>NUCLEOTIDE SEQUENCE [LARGE SCALE GENOMIC DNA]</scope>
    <source>
        <strain evidence="12 13">HMF7410</strain>
    </source>
</reference>
<dbReference type="PANTHER" id="PTHR23404">
    <property type="entry name" value="MOLYBDOPTERIN SYNTHASE RELATED"/>
    <property type="match status" value="1"/>
</dbReference>
<accession>A0A7K1SWW7</accession>
<evidence type="ECO:0000256" key="9">
    <source>
        <dbReference type="ARBA" id="ARBA00030781"/>
    </source>
</evidence>
<dbReference type="InterPro" id="IPR036563">
    <property type="entry name" value="MoaE_sf"/>
</dbReference>
<evidence type="ECO:0000256" key="2">
    <source>
        <dbReference type="ARBA" id="ARBA00005426"/>
    </source>
</evidence>
<dbReference type="RefSeq" id="WP_157566451.1">
    <property type="nucleotide sequence ID" value="NZ_WPIK01000007.1"/>
</dbReference>
<evidence type="ECO:0000256" key="8">
    <source>
        <dbReference type="ARBA" id="ARBA00030407"/>
    </source>
</evidence>
<evidence type="ECO:0000256" key="3">
    <source>
        <dbReference type="ARBA" id="ARBA00011950"/>
    </source>
</evidence>
<comment type="subunit">
    <text evidence="6">Heterotetramer of 2 MoaD subunits and 2 MoaE subunits. Also stable as homodimer. The enzyme changes between these two forms during catalysis.</text>
</comment>
<dbReference type="Proteomes" id="UP000462014">
    <property type="component" value="Unassembled WGS sequence"/>
</dbReference>
<dbReference type="GO" id="GO:0030366">
    <property type="term" value="F:molybdopterin synthase activity"/>
    <property type="evidence" value="ECO:0007669"/>
    <property type="project" value="UniProtKB-EC"/>
</dbReference>
<dbReference type="Gene3D" id="3.90.1170.40">
    <property type="entry name" value="Molybdopterin biosynthesis MoaE subunit"/>
    <property type="match status" value="1"/>
</dbReference>
<dbReference type="EC" id="2.8.1.12" evidence="3"/>
<protein>
    <recommendedName>
        <fullName evidence="4">Molybdopterin synthase catalytic subunit</fullName>
        <ecNumber evidence="3">2.8.1.12</ecNumber>
    </recommendedName>
    <alternativeName>
        <fullName evidence="9">MPT synthase subunit 2</fullName>
    </alternativeName>
    <alternativeName>
        <fullName evidence="7">Molybdenum cofactor biosynthesis protein E</fullName>
    </alternativeName>
    <alternativeName>
        <fullName evidence="8">Molybdopterin-converting factor large subunit</fullName>
    </alternativeName>
    <alternativeName>
        <fullName evidence="10">Molybdopterin-converting factor subunit 2</fullName>
    </alternativeName>
</protein>
<sequence length="171" mass="18963">MIPSALSRPAVAADLPFLSAEPLDLVGLLAKSHHPEAGAVVLFSGEVRDNDPQTDVDYLEYEAQEAMASKLIRQILDDACEKFPLKIALAQHRVGKVGISESAVVVITASPHRAEAYSANRYIIDRIKHEAPIWKCEYFKNGTKEWGGNCNCQKITGDANKHVYEWTEDKK</sequence>
<evidence type="ECO:0000256" key="11">
    <source>
        <dbReference type="ARBA" id="ARBA00049878"/>
    </source>
</evidence>
<comment type="caution">
    <text evidence="12">The sequence shown here is derived from an EMBL/GenBank/DDBJ whole genome shotgun (WGS) entry which is preliminary data.</text>
</comment>
<dbReference type="GO" id="GO:0006777">
    <property type="term" value="P:Mo-molybdopterin cofactor biosynthetic process"/>
    <property type="evidence" value="ECO:0007669"/>
    <property type="project" value="UniProtKB-KW"/>
</dbReference>
<evidence type="ECO:0000256" key="10">
    <source>
        <dbReference type="ARBA" id="ARBA00032474"/>
    </source>
</evidence>
<evidence type="ECO:0000256" key="7">
    <source>
        <dbReference type="ARBA" id="ARBA00029745"/>
    </source>
</evidence>
<keyword evidence="13" id="KW-1185">Reference proteome</keyword>
<dbReference type="Pfam" id="PF02391">
    <property type="entry name" value="MoaE"/>
    <property type="match status" value="1"/>
</dbReference>
<name>A0A7K1SWW7_9SPHI</name>
<dbReference type="EMBL" id="WPIK01000007">
    <property type="protein sequence ID" value="MVN21809.1"/>
    <property type="molecule type" value="Genomic_DNA"/>
</dbReference>
<evidence type="ECO:0000256" key="5">
    <source>
        <dbReference type="ARBA" id="ARBA00023150"/>
    </source>
</evidence>
<comment type="pathway">
    <text evidence="1">Cofactor biosynthesis; molybdopterin biosynthesis.</text>
</comment>
<dbReference type="CDD" id="cd00756">
    <property type="entry name" value="MoaE"/>
    <property type="match status" value="1"/>
</dbReference>
<proteinExistence type="inferred from homology"/>